<evidence type="ECO:0000259" key="4">
    <source>
        <dbReference type="Pfam" id="PF18052"/>
    </source>
</evidence>
<evidence type="ECO:0000256" key="2">
    <source>
        <dbReference type="ARBA" id="ARBA00022741"/>
    </source>
</evidence>
<dbReference type="AlphaFoldDB" id="B9SK98"/>
<evidence type="ECO:0000313" key="5">
    <source>
        <dbReference type="EMBL" id="EEF35993.1"/>
    </source>
</evidence>
<dbReference type="PANTHER" id="PTHR19338:SF59">
    <property type="entry name" value="OS10G0162832 PROTEIN"/>
    <property type="match status" value="1"/>
</dbReference>
<evidence type="ECO:0000256" key="3">
    <source>
        <dbReference type="ARBA" id="ARBA00022821"/>
    </source>
</evidence>
<gene>
    <name evidence="5" type="ORF">RCOM_1029830</name>
</gene>
<dbReference type="InterPro" id="IPR041118">
    <property type="entry name" value="Rx_N"/>
</dbReference>
<keyword evidence="3" id="KW-0611">Plant defense</keyword>
<sequence length="186" mass="21402">MAAVPTDFLAANIASLIENEATLLGRARDEIEEIQRELLIMRSFLEDTDRKRSQTEGEKTWVARVGDLVYDVEDIIDEFVYLTNKRHCRKRFTKILYRAIGFPQYLWERHQVVQAAKDQKSEASSCSENYRAVIHVESPLFLSDDELVGMEDERELLVGWLTNGEQQRETISVVGMGGLWKNNSSC</sequence>
<dbReference type="PANTHER" id="PTHR19338">
    <property type="entry name" value="TRANSLOCASE OF INNER MITOCHONDRIAL MEMBRANE 13 HOMOLOG"/>
    <property type="match status" value="1"/>
</dbReference>
<dbReference type="GO" id="GO:0006952">
    <property type="term" value="P:defense response"/>
    <property type="evidence" value="ECO:0007669"/>
    <property type="project" value="UniProtKB-KW"/>
</dbReference>
<dbReference type="Proteomes" id="UP000008311">
    <property type="component" value="Unassembled WGS sequence"/>
</dbReference>
<dbReference type="eggNOG" id="KOG4658">
    <property type="taxonomic scope" value="Eukaryota"/>
</dbReference>
<dbReference type="STRING" id="3988.B9SK98"/>
<evidence type="ECO:0000256" key="1">
    <source>
        <dbReference type="ARBA" id="ARBA00022737"/>
    </source>
</evidence>
<proteinExistence type="predicted"/>
<dbReference type="GO" id="GO:0000166">
    <property type="term" value="F:nucleotide binding"/>
    <property type="evidence" value="ECO:0007669"/>
    <property type="project" value="UniProtKB-KW"/>
</dbReference>
<reference evidence="6" key="1">
    <citation type="journal article" date="2010" name="Nat. Biotechnol.">
        <title>Draft genome sequence of the oilseed species Ricinus communis.</title>
        <authorList>
            <person name="Chan A.P."/>
            <person name="Crabtree J."/>
            <person name="Zhao Q."/>
            <person name="Lorenzi H."/>
            <person name="Orvis J."/>
            <person name="Puiu D."/>
            <person name="Melake-Berhan A."/>
            <person name="Jones K.M."/>
            <person name="Redman J."/>
            <person name="Chen G."/>
            <person name="Cahoon E.B."/>
            <person name="Gedil M."/>
            <person name="Stanke M."/>
            <person name="Haas B.J."/>
            <person name="Wortman J.R."/>
            <person name="Fraser-Liggett C.M."/>
            <person name="Ravel J."/>
            <person name="Rabinowicz P.D."/>
        </authorList>
    </citation>
    <scope>NUCLEOTIDE SEQUENCE [LARGE SCALE GENOMIC DNA]</scope>
    <source>
        <strain evidence="6">cv. Hale</strain>
    </source>
</reference>
<organism evidence="5 6">
    <name type="scientific">Ricinus communis</name>
    <name type="common">Castor bean</name>
    <dbReference type="NCBI Taxonomy" id="3988"/>
    <lineage>
        <taxon>Eukaryota</taxon>
        <taxon>Viridiplantae</taxon>
        <taxon>Streptophyta</taxon>
        <taxon>Embryophyta</taxon>
        <taxon>Tracheophyta</taxon>
        <taxon>Spermatophyta</taxon>
        <taxon>Magnoliopsida</taxon>
        <taxon>eudicotyledons</taxon>
        <taxon>Gunneridae</taxon>
        <taxon>Pentapetalae</taxon>
        <taxon>rosids</taxon>
        <taxon>fabids</taxon>
        <taxon>Malpighiales</taxon>
        <taxon>Euphorbiaceae</taxon>
        <taxon>Acalyphoideae</taxon>
        <taxon>Acalypheae</taxon>
        <taxon>Ricinus</taxon>
    </lineage>
</organism>
<evidence type="ECO:0000313" key="6">
    <source>
        <dbReference type="Proteomes" id="UP000008311"/>
    </source>
</evidence>
<dbReference type="CDD" id="cd14798">
    <property type="entry name" value="RX-CC_like"/>
    <property type="match status" value="1"/>
</dbReference>
<dbReference type="Pfam" id="PF18052">
    <property type="entry name" value="Rx_N"/>
    <property type="match status" value="1"/>
</dbReference>
<keyword evidence="2" id="KW-0547">Nucleotide-binding</keyword>
<dbReference type="InterPro" id="IPR038005">
    <property type="entry name" value="RX-like_CC"/>
</dbReference>
<name>B9SK98_RICCO</name>
<keyword evidence="1" id="KW-0677">Repeat</keyword>
<feature type="domain" description="Disease resistance N-terminal" evidence="4">
    <location>
        <begin position="8"/>
        <end position="93"/>
    </location>
</feature>
<accession>B9SK98</accession>
<dbReference type="EMBL" id="EQ974000">
    <property type="protein sequence ID" value="EEF35993.1"/>
    <property type="molecule type" value="Genomic_DNA"/>
</dbReference>
<dbReference type="Gene3D" id="1.20.5.4130">
    <property type="match status" value="1"/>
</dbReference>
<dbReference type="InParanoid" id="B9SK98"/>
<protein>
    <recommendedName>
        <fullName evidence="4">Disease resistance N-terminal domain-containing protein</fullName>
    </recommendedName>
</protein>
<keyword evidence="6" id="KW-1185">Reference proteome</keyword>